<dbReference type="Pfam" id="PF10986">
    <property type="entry name" value="ZrgA"/>
    <property type="match status" value="1"/>
</dbReference>
<dbReference type="AlphaFoldDB" id="A0A974SME3"/>
<feature type="chain" id="PRO_5037570790" evidence="1">
    <location>
        <begin position="20"/>
        <end position="166"/>
    </location>
</feature>
<sequence length="166" mass="16983">MKHLLLAAALLAAAGTAQAAKGHAHGVGTLDVAIDGQELTLSLELPLDAAVGFERAPKTPAEQAALADAAKRLQDPVPFAPTAAAGCTLARAEVGVPFVGSATAAGEHADIAATYVFRCAAPAALKGVETTLFKHFRRLYRIEARRIGPAGQGSGRLTPKAPALSW</sequence>
<dbReference type="EMBL" id="CP064781">
    <property type="protein sequence ID" value="QRJ62362.1"/>
    <property type="molecule type" value="Genomic_DNA"/>
</dbReference>
<feature type="signal peptide" evidence="1">
    <location>
        <begin position="1"/>
        <end position="19"/>
    </location>
</feature>
<evidence type="ECO:0000256" key="1">
    <source>
        <dbReference type="SAM" id="SignalP"/>
    </source>
</evidence>
<proteinExistence type="predicted"/>
<organism evidence="2 3">
    <name type="scientific">Azospira restricta</name>
    <dbReference type="NCBI Taxonomy" id="404405"/>
    <lineage>
        <taxon>Bacteria</taxon>
        <taxon>Pseudomonadati</taxon>
        <taxon>Pseudomonadota</taxon>
        <taxon>Betaproteobacteria</taxon>
        <taxon>Rhodocyclales</taxon>
        <taxon>Rhodocyclaceae</taxon>
        <taxon>Azospira</taxon>
    </lineage>
</organism>
<reference evidence="2" key="1">
    <citation type="submission" date="2020-11" db="EMBL/GenBank/DDBJ databases">
        <title>Azospira restricta DSM 18626 genome sequence.</title>
        <authorList>
            <person name="Moe W.M."/>
        </authorList>
    </citation>
    <scope>NUCLEOTIDE SEQUENCE</scope>
    <source>
        <strain evidence="2">DSM 18626</strain>
    </source>
</reference>
<accession>A0A974SME3</accession>
<protein>
    <submittedName>
        <fullName evidence="2">DUF2796 domain-containing protein</fullName>
    </submittedName>
</protein>
<name>A0A974SME3_9RHOO</name>
<gene>
    <name evidence="2" type="ORF">IWH25_11220</name>
</gene>
<dbReference type="InterPro" id="IPR021253">
    <property type="entry name" value="ZrgA-like"/>
</dbReference>
<keyword evidence="3" id="KW-1185">Reference proteome</keyword>
<dbReference type="Proteomes" id="UP000663444">
    <property type="component" value="Chromosome"/>
</dbReference>
<dbReference type="RefSeq" id="WP_203385895.1">
    <property type="nucleotide sequence ID" value="NZ_CP064781.1"/>
</dbReference>
<keyword evidence="1" id="KW-0732">Signal</keyword>
<evidence type="ECO:0000313" key="2">
    <source>
        <dbReference type="EMBL" id="QRJ62362.1"/>
    </source>
</evidence>
<dbReference type="KEGG" id="ares:IWH25_11220"/>
<evidence type="ECO:0000313" key="3">
    <source>
        <dbReference type="Proteomes" id="UP000663444"/>
    </source>
</evidence>